<comment type="caution">
    <text evidence="1">The sequence shown here is derived from an EMBL/GenBank/DDBJ whole genome shotgun (WGS) entry which is preliminary data.</text>
</comment>
<protein>
    <submittedName>
        <fullName evidence="1">Uncharacterized protein</fullName>
    </submittedName>
</protein>
<dbReference type="Proteomes" id="UP000265520">
    <property type="component" value="Unassembled WGS sequence"/>
</dbReference>
<evidence type="ECO:0000313" key="1">
    <source>
        <dbReference type="EMBL" id="MCI01609.1"/>
    </source>
</evidence>
<reference evidence="1 2" key="1">
    <citation type="journal article" date="2018" name="Front. Plant Sci.">
        <title>Red Clover (Trifolium pratense) and Zigzag Clover (T. medium) - A Picture of Genomic Similarities and Differences.</title>
        <authorList>
            <person name="Dluhosova J."/>
            <person name="Istvanek J."/>
            <person name="Nedelnik J."/>
            <person name="Repkova J."/>
        </authorList>
    </citation>
    <scope>NUCLEOTIDE SEQUENCE [LARGE SCALE GENOMIC DNA]</scope>
    <source>
        <strain evidence="2">cv. 10/8</strain>
        <tissue evidence="1">Leaf</tissue>
    </source>
</reference>
<keyword evidence="2" id="KW-1185">Reference proteome</keyword>
<sequence>IKGEEHHATLQYFTGHPILPDVGLGTPLFPSPYHSTALEKHPGGCTLHTTICSAFPVSLPVGCFFEPPATSSDTN</sequence>
<feature type="non-terminal residue" evidence="1">
    <location>
        <position position="1"/>
    </location>
</feature>
<evidence type="ECO:0000313" key="2">
    <source>
        <dbReference type="Proteomes" id="UP000265520"/>
    </source>
</evidence>
<dbReference type="EMBL" id="LXQA010046597">
    <property type="protein sequence ID" value="MCI01609.1"/>
    <property type="molecule type" value="Genomic_DNA"/>
</dbReference>
<proteinExistence type="predicted"/>
<name>A0A392NR45_9FABA</name>
<organism evidence="1 2">
    <name type="scientific">Trifolium medium</name>
    <dbReference type="NCBI Taxonomy" id="97028"/>
    <lineage>
        <taxon>Eukaryota</taxon>
        <taxon>Viridiplantae</taxon>
        <taxon>Streptophyta</taxon>
        <taxon>Embryophyta</taxon>
        <taxon>Tracheophyta</taxon>
        <taxon>Spermatophyta</taxon>
        <taxon>Magnoliopsida</taxon>
        <taxon>eudicotyledons</taxon>
        <taxon>Gunneridae</taxon>
        <taxon>Pentapetalae</taxon>
        <taxon>rosids</taxon>
        <taxon>fabids</taxon>
        <taxon>Fabales</taxon>
        <taxon>Fabaceae</taxon>
        <taxon>Papilionoideae</taxon>
        <taxon>50 kb inversion clade</taxon>
        <taxon>NPAAA clade</taxon>
        <taxon>Hologalegina</taxon>
        <taxon>IRL clade</taxon>
        <taxon>Trifolieae</taxon>
        <taxon>Trifolium</taxon>
    </lineage>
</organism>
<accession>A0A392NR45</accession>
<dbReference type="AlphaFoldDB" id="A0A392NR45"/>